<evidence type="ECO:0000256" key="1">
    <source>
        <dbReference type="SAM" id="MobiDB-lite"/>
    </source>
</evidence>
<accession>Q69LM2</accession>
<reference evidence="2" key="1">
    <citation type="journal article" date="2004" name="Plant Cell">
        <title>Composition and structure of the centromeric region of rice chromosome 8.</title>
        <authorList>
            <person name="Wu J."/>
            <person name="Yamagata H."/>
            <person name="Hayashi-Tsugane M."/>
            <person name="Hijishita S."/>
            <person name="Fujisawa M."/>
            <person name="Shibata M."/>
            <person name="Itoh Y."/>
            <person name="Nakamura M."/>
            <person name="Sakaguchi M."/>
            <person name="Yoshihara R."/>
            <person name="Kobayashi H."/>
            <person name="Itoh K."/>
            <person name="Karasawa W."/>
            <person name="Yamamoto M."/>
            <person name="Saji S."/>
            <person name="Katagiri S."/>
            <person name="Kanamori H."/>
            <person name="Namiki N."/>
            <person name="Katayose Y."/>
            <person name="Matsumoto T."/>
            <person name="Sasaki T."/>
        </authorList>
    </citation>
    <scope>NUCLEOTIDE SEQUENCE</scope>
</reference>
<name>Q69LM2_ORYSJ</name>
<organism evidence="2">
    <name type="scientific">Oryza sativa subsp. japonica</name>
    <name type="common">Rice</name>
    <dbReference type="NCBI Taxonomy" id="39947"/>
    <lineage>
        <taxon>Eukaryota</taxon>
        <taxon>Viridiplantae</taxon>
        <taxon>Streptophyta</taxon>
        <taxon>Embryophyta</taxon>
        <taxon>Tracheophyta</taxon>
        <taxon>Spermatophyta</taxon>
        <taxon>Magnoliopsida</taxon>
        <taxon>Liliopsida</taxon>
        <taxon>Poales</taxon>
        <taxon>Poaceae</taxon>
        <taxon>BOP clade</taxon>
        <taxon>Oryzoideae</taxon>
        <taxon>Oryzeae</taxon>
        <taxon>Oryzinae</taxon>
        <taxon>Oryza</taxon>
        <taxon>Oryza sativa</taxon>
    </lineage>
</organism>
<feature type="region of interest" description="Disordered" evidence="1">
    <location>
        <begin position="1"/>
        <end position="21"/>
    </location>
</feature>
<feature type="compositionally biased region" description="Basic and acidic residues" evidence="1">
    <location>
        <begin position="86"/>
        <end position="98"/>
    </location>
</feature>
<feature type="compositionally biased region" description="Gly residues" evidence="1">
    <location>
        <begin position="108"/>
        <end position="120"/>
    </location>
</feature>
<gene>
    <name evidence="2" type="primary">B1136D08.123</name>
</gene>
<sequence length="143" mass="14585">MASGGRSGGGGGGNEGDDARAVECTGAGNCKTKKREEGTGVLYIDSRGSIVAGETAISPAEWGEVGRRERRDSKIESRPSRAWARAGERGSGRGEGGRGRRGGRRGPGDAGVSGAAAGGGRRARQVGPTYRRPEGRREDAAGC</sequence>
<evidence type="ECO:0000313" key="2">
    <source>
        <dbReference type="EMBL" id="BAD31756.1"/>
    </source>
</evidence>
<feature type="region of interest" description="Disordered" evidence="1">
    <location>
        <begin position="59"/>
        <end position="143"/>
    </location>
</feature>
<dbReference type="AlphaFoldDB" id="Q69LM2"/>
<proteinExistence type="predicted"/>
<feature type="compositionally biased region" description="Basic and acidic residues" evidence="1">
    <location>
        <begin position="131"/>
        <end position="143"/>
    </location>
</feature>
<feature type="compositionally biased region" description="Basic and acidic residues" evidence="1">
    <location>
        <begin position="64"/>
        <end position="79"/>
    </location>
</feature>
<feature type="compositionally biased region" description="Gly residues" evidence="1">
    <location>
        <begin position="1"/>
        <end position="14"/>
    </location>
</feature>
<protein>
    <submittedName>
        <fullName evidence="2">Uncharacterized protein</fullName>
    </submittedName>
</protein>
<dbReference type="EMBL" id="AP005832">
    <property type="protein sequence ID" value="BAD31756.1"/>
    <property type="molecule type" value="Genomic_DNA"/>
</dbReference>